<evidence type="ECO:0000313" key="1">
    <source>
        <dbReference type="EMBL" id="WHZ58433.1"/>
    </source>
</evidence>
<dbReference type="Proteomes" id="UP001226091">
    <property type="component" value="Chromosome"/>
</dbReference>
<dbReference type="EMBL" id="CP126116">
    <property type="protein sequence ID" value="WHZ58433.1"/>
    <property type="molecule type" value="Genomic_DNA"/>
</dbReference>
<keyword evidence="1" id="KW-0560">Oxidoreductase</keyword>
<keyword evidence="2" id="KW-1185">Reference proteome</keyword>
<proteinExistence type="predicted"/>
<name>A0ACD4RDK6_9BACI</name>
<dbReference type="EC" id="1.-.-.-" evidence="1"/>
<reference evidence="2" key="1">
    <citation type="journal article" date="2025" name="Aquaculture">
        <title>Assessment of the bioflocculant production and safety properties of Metabacillus hrfriensis sp. nov. based on phenotypic and whole-genome sequencing analysis.</title>
        <authorList>
            <person name="Zhang R."/>
            <person name="Zhao Z."/>
            <person name="Luo L."/>
            <person name="Wang S."/>
            <person name="Guo K."/>
            <person name="Xu W."/>
        </authorList>
    </citation>
    <scope>NUCLEOTIDE SEQUENCE [LARGE SCALE GENOMIC DNA]</scope>
    <source>
        <strain evidence="2">CT-WN-B3</strain>
    </source>
</reference>
<gene>
    <name evidence="1" type="ORF">QLQ22_03425</name>
</gene>
<sequence>MSAIVITGAGSGLGRALALQYSNSFNEIILIGRNQERLQQTKDILLQSQELEVFTYTVNIQNQHEVETLCTSLFTKHDAAALINNAGVGHFGPVTSLSAEEISEMLDTNVKGTIFLTQAFIKEFTKKGTGKILNIISTAGLRGKVNESVYVASKFAVRGFTESLVKELDGTDISIAGAYMGGMDTPFWDNNEHIKDKTRLKSPAVIAEKIYRLDDGRTEIIAE</sequence>
<evidence type="ECO:0000313" key="2">
    <source>
        <dbReference type="Proteomes" id="UP001226091"/>
    </source>
</evidence>
<organism evidence="1 2">
    <name type="scientific">Metabacillus hrfriensis</name>
    <dbReference type="NCBI Taxonomy" id="3048891"/>
    <lineage>
        <taxon>Bacteria</taxon>
        <taxon>Bacillati</taxon>
        <taxon>Bacillota</taxon>
        <taxon>Bacilli</taxon>
        <taxon>Bacillales</taxon>
        <taxon>Bacillaceae</taxon>
        <taxon>Metabacillus</taxon>
    </lineage>
</organism>
<accession>A0ACD4RDK6</accession>
<protein>
    <submittedName>
        <fullName evidence="1">SDR family oxidoreductase</fullName>
        <ecNumber evidence="1">1.-.-.-</ecNumber>
    </submittedName>
</protein>